<dbReference type="InterPro" id="IPR011042">
    <property type="entry name" value="6-blade_b-propeller_TolB-like"/>
</dbReference>
<keyword evidence="3" id="KW-0732">Signal</keyword>
<reference evidence="4" key="1">
    <citation type="submission" date="2023-03" db="EMBL/GenBank/DDBJ databases">
        <title>Actinorhabdospora filicis NBRC 111898.</title>
        <authorList>
            <person name="Ichikawa N."/>
            <person name="Sato H."/>
            <person name="Tonouchi N."/>
        </authorList>
    </citation>
    <scope>NUCLEOTIDE SEQUENCE</scope>
    <source>
        <strain evidence="4">NBRC 111898</strain>
    </source>
</reference>
<feature type="compositionally biased region" description="Basic and acidic residues" evidence="1">
    <location>
        <begin position="409"/>
        <end position="440"/>
    </location>
</feature>
<feature type="compositionally biased region" description="Basic and acidic residues" evidence="1">
    <location>
        <begin position="300"/>
        <end position="310"/>
    </location>
</feature>
<organism evidence="4 5">
    <name type="scientific">Actinorhabdospora filicis</name>
    <dbReference type="NCBI Taxonomy" id="1785913"/>
    <lineage>
        <taxon>Bacteria</taxon>
        <taxon>Bacillati</taxon>
        <taxon>Actinomycetota</taxon>
        <taxon>Actinomycetes</taxon>
        <taxon>Micromonosporales</taxon>
        <taxon>Micromonosporaceae</taxon>
        <taxon>Actinorhabdospora</taxon>
    </lineage>
</organism>
<feature type="compositionally biased region" description="Basic and acidic residues" evidence="1">
    <location>
        <begin position="376"/>
        <end position="400"/>
    </location>
</feature>
<feature type="region of interest" description="Disordered" evidence="1">
    <location>
        <begin position="282"/>
        <end position="310"/>
    </location>
</feature>
<proteinExistence type="predicted"/>
<accession>A0A9W6SL94</accession>
<comment type="caution">
    <text evidence="4">The sequence shown here is derived from an EMBL/GenBank/DDBJ whole genome shotgun (WGS) entry which is preliminary data.</text>
</comment>
<keyword evidence="5" id="KW-1185">Reference proteome</keyword>
<evidence type="ECO:0000256" key="2">
    <source>
        <dbReference type="SAM" id="Phobius"/>
    </source>
</evidence>
<evidence type="ECO:0000313" key="5">
    <source>
        <dbReference type="Proteomes" id="UP001165079"/>
    </source>
</evidence>
<gene>
    <name evidence="4" type="ORF">Afil01_38520</name>
</gene>
<evidence type="ECO:0000313" key="4">
    <source>
        <dbReference type="EMBL" id="GLZ79045.1"/>
    </source>
</evidence>
<name>A0A9W6SL94_9ACTN</name>
<dbReference type="AlphaFoldDB" id="A0A9W6SL94"/>
<dbReference type="Gene3D" id="2.120.10.30">
    <property type="entry name" value="TolB, C-terminal domain"/>
    <property type="match status" value="1"/>
</dbReference>
<dbReference type="SUPFAM" id="SSF63829">
    <property type="entry name" value="Calcium-dependent phosphotriesterase"/>
    <property type="match status" value="1"/>
</dbReference>
<feature type="signal peptide" evidence="3">
    <location>
        <begin position="1"/>
        <end position="20"/>
    </location>
</feature>
<dbReference type="EMBL" id="BSTX01000002">
    <property type="protein sequence ID" value="GLZ79045.1"/>
    <property type="molecule type" value="Genomic_DNA"/>
</dbReference>
<feature type="chain" id="PRO_5040795697" evidence="3">
    <location>
        <begin position="21"/>
        <end position="480"/>
    </location>
</feature>
<keyword evidence="2" id="KW-1133">Transmembrane helix</keyword>
<protein>
    <submittedName>
        <fullName evidence="4">Uncharacterized protein</fullName>
    </submittedName>
</protein>
<feature type="region of interest" description="Disordered" evidence="1">
    <location>
        <begin position="352"/>
        <end position="480"/>
    </location>
</feature>
<sequence length="480" mass="50892">MATALLTAGLIGVAALPAAADPSGEPQPPKAGEDVCSISDQRLSTLVGLAADGDGYWAVADGSVNMSQLDVIQLDGSCKVKKTVTAYRGGGPADPVDPQDLAIDKDGRLWVADFADPAKTRDRIALWRVDPKDPNKSELYRLTYPGGEKHDSTALLLTPDGKPLVVTKDARSAVLFAPTGELKDGQTVELKEAGKFEFKATDTPGGPIGPPGQVVATGAAVSADGSKAVIRTYTDAYEWNVTGGDVAKAITGGAPLRTALPDEAVGEAIAYKDGKFVTGSQDEGSGAALRSYDPVVPETPKAESKDEGDSRSFFDKLTLDQIIWIIVGVGIVGLVLAGVGVFVIVRSRKARAAAAAKPSGQAEDAIDDHLRGRRGGPRDEEDPRERGFGPPRERVQEERGFAPPPQDRPGYREEPYRAPDRRYGPPEPRPAAEPRPDRRPPSPRPGGGGAVYGGGGNYEREPHRREDDARPDFGIPDDRR</sequence>
<evidence type="ECO:0000256" key="3">
    <source>
        <dbReference type="SAM" id="SignalP"/>
    </source>
</evidence>
<dbReference type="Proteomes" id="UP001165079">
    <property type="component" value="Unassembled WGS sequence"/>
</dbReference>
<evidence type="ECO:0000256" key="1">
    <source>
        <dbReference type="SAM" id="MobiDB-lite"/>
    </source>
</evidence>
<keyword evidence="2" id="KW-0472">Membrane</keyword>
<feature type="transmembrane region" description="Helical" evidence="2">
    <location>
        <begin position="322"/>
        <end position="345"/>
    </location>
</feature>
<feature type="compositionally biased region" description="Gly residues" evidence="1">
    <location>
        <begin position="445"/>
        <end position="457"/>
    </location>
</feature>
<keyword evidence="2" id="KW-0812">Transmembrane</keyword>
<feature type="compositionally biased region" description="Basic and acidic residues" evidence="1">
    <location>
        <begin position="458"/>
        <end position="480"/>
    </location>
</feature>